<reference evidence="4" key="1">
    <citation type="submission" date="2016-11" db="UniProtKB">
        <authorList>
            <consortium name="WormBaseParasite"/>
        </authorList>
    </citation>
    <scope>IDENTIFICATION</scope>
</reference>
<evidence type="ECO:0000313" key="3">
    <source>
        <dbReference type="Proteomes" id="UP000095283"/>
    </source>
</evidence>
<proteinExistence type="inferred from homology"/>
<dbReference type="PANTHER" id="PTHR11188:SF176">
    <property type="entry name" value="ARRESTIN DOMAIN-CONTAINING PROTEIN 1"/>
    <property type="match status" value="1"/>
</dbReference>
<dbReference type="InterPro" id="IPR014756">
    <property type="entry name" value="Ig_E-set"/>
</dbReference>
<dbReference type="AlphaFoldDB" id="A0A1I7XUL2"/>
<keyword evidence="3" id="KW-1185">Reference proteome</keyword>
<dbReference type="InterPro" id="IPR014752">
    <property type="entry name" value="Arrestin-like_C"/>
</dbReference>
<dbReference type="InterPro" id="IPR011021">
    <property type="entry name" value="Arrestin-like_N"/>
</dbReference>
<protein>
    <submittedName>
        <fullName evidence="4">Arrestin_N domain-containing protein</fullName>
    </submittedName>
</protein>
<feature type="domain" description="Arrestin-like N-terminal" evidence="2">
    <location>
        <begin position="6"/>
        <end position="69"/>
    </location>
</feature>
<dbReference type="WBParaSite" id="Hba_21515">
    <property type="protein sequence ID" value="Hba_21515"/>
    <property type="gene ID" value="Hba_21515"/>
</dbReference>
<dbReference type="InterPro" id="IPR050357">
    <property type="entry name" value="Arrestin_domain-protein"/>
</dbReference>
<evidence type="ECO:0000256" key="1">
    <source>
        <dbReference type="ARBA" id="ARBA00005298"/>
    </source>
</evidence>
<dbReference type="Pfam" id="PF00339">
    <property type="entry name" value="Arrestin_N"/>
    <property type="match status" value="1"/>
</dbReference>
<dbReference type="GO" id="GO:0005737">
    <property type="term" value="C:cytoplasm"/>
    <property type="evidence" value="ECO:0007669"/>
    <property type="project" value="TreeGrafter"/>
</dbReference>
<evidence type="ECO:0000313" key="4">
    <source>
        <dbReference type="WBParaSite" id="Hba_21515"/>
    </source>
</evidence>
<name>A0A1I7XUL2_HETBA</name>
<dbReference type="Gene3D" id="2.60.40.640">
    <property type="match status" value="1"/>
</dbReference>
<organism evidence="3 4">
    <name type="scientific">Heterorhabditis bacteriophora</name>
    <name type="common">Entomopathogenic nematode worm</name>
    <dbReference type="NCBI Taxonomy" id="37862"/>
    <lineage>
        <taxon>Eukaryota</taxon>
        <taxon>Metazoa</taxon>
        <taxon>Ecdysozoa</taxon>
        <taxon>Nematoda</taxon>
        <taxon>Chromadorea</taxon>
        <taxon>Rhabditida</taxon>
        <taxon>Rhabditina</taxon>
        <taxon>Rhabditomorpha</taxon>
        <taxon>Strongyloidea</taxon>
        <taxon>Heterorhabditidae</taxon>
        <taxon>Heterorhabditis</taxon>
    </lineage>
</organism>
<accession>A0A1I7XUL2</accession>
<dbReference type="PANTHER" id="PTHR11188">
    <property type="entry name" value="ARRESTIN DOMAIN CONTAINING PROTEIN"/>
    <property type="match status" value="1"/>
</dbReference>
<evidence type="ECO:0000259" key="2">
    <source>
        <dbReference type="Pfam" id="PF00339"/>
    </source>
</evidence>
<sequence length="80" mass="9338">MGNLLQKRIPPAGVHEIPFFYTLPKSLPSLFKREFGHVRYTCRACCERLWDFEIVTQKAFTIVGLEDINSETKDEHNIQL</sequence>
<dbReference type="GO" id="GO:0015031">
    <property type="term" value="P:protein transport"/>
    <property type="evidence" value="ECO:0007669"/>
    <property type="project" value="TreeGrafter"/>
</dbReference>
<dbReference type="SUPFAM" id="SSF81296">
    <property type="entry name" value="E set domains"/>
    <property type="match status" value="1"/>
</dbReference>
<dbReference type="Proteomes" id="UP000095283">
    <property type="component" value="Unplaced"/>
</dbReference>
<comment type="similarity">
    <text evidence="1">Belongs to the arrestin family.</text>
</comment>